<protein>
    <recommendedName>
        <fullName evidence="9">Protein translocase subunit SecD</fullName>
    </recommendedName>
</protein>
<evidence type="ECO:0000259" key="11">
    <source>
        <dbReference type="Pfam" id="PF21760"/>
    </source>
</evidence>
<comment type="function">
    <text evidence="9">Part of the Sec protein translocase complex. Interacts with the SecYEG preprotein conducting channel. SecDF uses the proton motive force (PMF) to complete protein translocation after the ATP-dependent function of SecA.</text>
</comment>
<dbReference type="EMBL" id="VUNH01000005">
    <property type="protein sequence ID" value="MST55514.1"/>
    <property type="molecule type" value="Genomic_DNA"/>
</dbReference>
<evidence type="ECO:0000259" key="10">
    <source>
        <dbReference type="Pfam" id="PF02355"/>
    </source>
</evidence>
<dbReference type="InterPro" id="IPR005791">
    <property type="entry name" value="SecD"/>
</dbReference>
<dbReference type="PANTHER" id="PTHR30081">
    <property type="entry name" value="PROTEIN-EXPORT MEMBRANE PROTEIN SEC"/>
    <property type="match status" value="1"/>
</dbReference>
<dbReference type="NCBIfam" id="TIGR01129">
    <property type="entry name" value="secD"/>
    <property type="match status" value="1"/>
</dbReference>
<comment type="subunit">
    <text evidence="9">Forms a complex with SecF. Part of the essential Sec protein translocation apparatus which comprises SecA, SecYEG and auxiliary proteins SecDF. Other proteins may also be involved.</text>
</comment>
<feature type="transmembrane region" description="Helical" evidence="9">
    <location>
        <begin position="428"/>
        <end position="451"/>
    </location>
</feature>
<dbReference type="Gene3D" id="1.20.1640.10">
    <property type="entry name" value="Multidrug efflux transporter AcrB transmembrane domain"/>
    <property type="match status" value="1"/>
</dbReference>
<comment type="subcellular location">
    <subcellularLocation>
        <location evidence="1 9">Cell membrane</location>
        <topology evidence="1 9">Multi-pass membrane protein</topology>
    </subcellularLocation>
</comment>
<feature type="domain" description="Protein translocase subunit SecDF P1" evidence="11">
    <location>
        <begin position="58"/>
        <end position="114"/>
    </location>
</feature>
<feature type="transmembrane region" description="Helical" evidence="9">
    <location>
        <begin position="331"/>
        <end position="349"/>
    </location>
</feature>
<feature type="domain" description="Protein export membrane protein SecD/SecF C-terminal" evidence="10">
    <location>
        <begin position="284"/>
        <end position="455"/>
    </location>
</feature>
<dbReference type="Gene3D" id="3.30.1360.200">
    <property type="match status" value="1"/>
</dbReference>
<dbReference type="HAMAP" id="MF_01463_B">
    <property type="entry name" value="SecD_B"/>
    <property type="match status" value="1"/>
</dbReference>
<reference evidence="13 14" key="1">
    <citation type="submission" date="2019-08" db="EMBL/GenBank/DDBJ databases">
        <title>In-depth cultivation of the pig gut microbiome towards novel bacterial diversity and tailored functional studies.</title>
        <authorList>
            <person name="Wylensek D."/>
            <person name="Hitch T.C.A."/>
            <person name="Clavel T."/>
        </authorList>
    </citation>
    <scope>NUCLEOTIDE SEQUENCE [LARGE SCALE GENOMIC DNA]</scope>
    <source>
        <strain evidence="13 14">SM-530-WT-4B</strain>
    </source>
</reference>
<dbReference type="Pfam" id="PF21760">
    <property type="entry name" value="SecD_1st"/>
    <property type="match status" value="1"/>
</dbReference>
<keyword evidence="2 9" id="KW-0813">Transport</keyword>
<dbReference type="SUPFAM" id="SSF82866">
    <property type="entry name" value="Multidrug efflux transporter AcrB transmembrane domain"/>
    <property type="match status" value="1"/>
</dbReference>
<evidence type="ECO:0000256" key="5">
    <source>
        <dbReference type="ARBA" id="ARBA00022927"/>
    </source>
</evidence>
<dbReference type="NCBIfam" id="TIGR00916">
    <property type="entry name" value="2A0604s01"/>
    <property type="match status" value="1"/>
</dbReference>
<dbReference type="InterPro" id="IPR054384">
    <property type="entry name" value="SecDF_P1_head"/>
</dbReference>
<evidence type="ECO:0000256" key="2">
    <source>
        <dbReference type="ARBA" id="ARBA00022448"/>
    </source>
</evidence>
<name>A0A6L5YB43_9BACT</name>
<evidence type="ECO:0000256" key="9">
    <source>
        <dbReference type="HAMAP-Rule" id="MF_01463"/>
    </source>
</evidence>
<proteinExistence type="inferred from homology"/>
<comment type="caution">
    <text evidence="9">Lacks conserved residue(s) required for the propagation of feature annotation.</text>
</comment>
<dbReference type="GO" id="GO:0065002">
    <property type="term" value="P:intracellular protein transmembrane transport"/>
    <property type="evidence" value="ECO:0007669"/>
    <property type="project" value="UniProtKB-UniRule"/>
</dbReference>
<dbReference type="AlphaFoldDB" id="A0A6L5YB43"/>
<evidence type="ECO:0000256" key="8">
    <source>
        <dbReference type="ARBA" id="ARBA00023136"/>
    </source>
</evidence>
<dbReference type="InterPro" id="IPR048634">
    <property type="entry name" value="SecD_SecF_C"/>
</dbReference>
<dbReference type="Pfam" id="PF02355">
    <property type="entry name" value="SecD_SecF_C"/>
    <property type="match status" value="1"/>
</dbReference>
<evidence type="ECO:0000256" key="1">
    <source>
        <dbReference type="ARBA" id="ARBA00004651"/>
    </source>
</evidence>
<keyword evidence="6 9" id="KW-1133">Transmembrane helix</keyword>
<dbReference type="InterPro" id="IPR022646">
    <property type="entry name" value="SecD/SecF_CS"/>
</dbReference>
<keyword evidence="5 9" id="KW-0653">Protein transport</keyword>
<feature type="transmembrane region" description="Helical" evidence="9">
    <location>
        <begin position="397"/>
        <end position="422"/>
    </location>
</feature>
<gene>
    <name evidence="9 13" type="primary">secD</name>
    <name evidence="13" type="ORF">FYJ74_05635</name>
</gene>
<accession>A0A6L5YB43</accession>
<dbReference type="FunFam" id="1.20.1640.10:FF:000004">
    <property type="entry name" value="Protein translocase subunit SecD"/>
    <property type="match status" value="1"/>
</dbReference>
<comment type="caution">
    <text evidence="13">The sequence shown here is derived from an EMBL/GenBank/DDBJ whole genome shotgun (WGS) entry which is preliminary data.</text>
</comment>
<keyword evidence="7 9" id="KW-0811">Translocation</keyword>
<keyword evidence="4 9" id="KW-0812">Transmembrane</keyword>
<feature type="transmembrane region" description="Helical" evidence="9">
    <location>
        <begin position="304"/>
        <end position="324"/>
    </location>
</feature>
<keyword evidence="3 9" id="KW-1003">Cell membrane</keyword>
<evidence type="ECO:0000256" key="4">
    <source>
        <dbReference type="ARBA" id="ARBA00022692"/>
    </source>
</evidence>
<dbReference type="GO" id="GO:0005886">
    <property type="term" value="C:plasma membrane"/>
    <property type="evidence" value="ECO:0007669"/>
    <property type="project" value="UniProtKB-SubCell"/>
</dbReference>
<dbReference type="GO" id="GO:0043952">
    <property type="term" value="P:protein transport by the Sec complex"/>
    <property type="evidence" value="ECO:0007669"/>
    <property type="project" value="UniProtKB-UniRule"/>
</dbReference>
<dbReference type="Pfam" id="PF07549">
    <property type="entry name" value="Sec_GG"/>
    <property type="match status" value="1"/>
</dbReference>
<dbReference type="PRINTS" id="PR00702">
    <property type="entry name" value="ACRIFLAVINRP"/>
</dbReference>
<dbReference type="Proteomes" id="UP000473699">
    <property type="component" value="Unassembled WGS sequence"/>
</dbReference>
<evidence type="ECO:0000256" key="7">
    <source>
        <dbReference type="ARBA" id="ARBA00023010"/>
    </source>
</evidence>
<keyword evidence="14" id="KW-1185">Reference proteome</keyword>
<evidence type="ECO:0000259" key="12">
    <source>
        <dbReference type="Pfam" id="PF22599"/>
    </source>
</evidence>
<evidence type="ECO:0000313" key="14">
    <source>
        <dbReference type="Proteomes" id="UP000473699"/>
    </source>
</evidence>
<evidence type="ECO:0000256" key="3">
    <source>
        <dbReference type="ARBA" id="ARBA00022475"/>
    </source>
</evidence>
<dbReference type="RefSeq" id="WP_154528613.1">
    <property type="nucleotide sequence ID" value="NZ_VUNH01000005.1"/>
</dbReference>
<feature type="domain" description="SecDF P1 head subdomain" evidence="12">
    <location>
        <begin position="176"/>
        <end position="283"/>
    </location>
</feature>
<dbReference type="Pfam" id="PF22599">
    <property type="entry name" value="SecDF_P1_head"/>
    <property type="match status" value="1"/>
</dbReference>
<dbReference type="InterPro" id="IPR001036">
    <property type="entry name" value="Acrflvin-R"/>
</dbReference>
<feature type="transmembrane region" description="Helical" evidence="9">
    <location>
        <begin position="355"/>
        <end position="376"/>
    </location>
</feature>
<dbReference type="InterPro" id="IPR022813">
    <property type="entry name" value="SecD/SecF_arch_bac"/>
</dbReference>
<evidence type="ECO:0000256" key="6">
    <source>
        <dbReference type="ARBA" id="ARBA00022989"/>
    </source>
</evidence>
<dbReference type="GO" id="GO:0006605">
    <property type="term" value="P:protein targeting"/>
    <property type="evidence" value="ECO:0007669"/>
    <property type="project" value="UniProtKB-UniRule"/>
</dbReference>
<dbReference type="Gene3D" id="3.30.70.3400">
    <property type="match status" value="1"/>
</dbReference>
<comment type="similarity">
    <text evidence="9">Belongs to the SecD/SecF family. SecD subfamily.</text>
</comment>
<dbReference type="PANTHER" id="PTHR30081:SF1">
    <property type="entry name" value="PROTEIN TRANSLOCASE SUBUNIT SECD"/>
    <property type="match status" value="1"/>
</dbReference>
<evidence type="ECO:0000313" key="13">
    <source>
        <dbReference type="EMBL" id="MST55514.1"/>
    </source>
</evidence>
<dbReference type="GO" id="GO:0015450">
    <property type="term" value="F:protein-transporting ATPase activity"/>
    <property type="evidence" value="ECO:0007669"/>
    <property type="project" value="InterPro"/>
</dbReference>
<sequence>MLRKDRWRLIFMAAVIAISAVVVLRGKVNLGLDLRGGAHIVLQASGTEDVPLTPDSLDRLRTVLEKRVNQYGLTEPTLQKQGADRMIVDLPGVEDPQAALRLIGSTALLEFREVVRTLYSAAPLPPQAERKNYDSDEEFNAAVKRWNDYKAQLEESQAKAMEQAKNFKGEEGQIVAGDDDGSIYLLGKPMLTGNELSNATSGFDQLGRPDVSLEFNSTGSELFEKATEATVGRQLAMVLDGSVISAPRVNERISGGKAQITGHFSVEDAKGLAVMLRAGALPVNVSILENRSVGPSLGSDSINAGAYAGMIGLAAVFLFMLVYYRLWGVTADLSLCTTLLVLFALLMAFKATLTLPGIAGIILTIGMAVDSNILIFERIREEMRAGKTPNATLTSGFSNALTTILDSNITTVIAAAVLYYYGSGPLRGFAMTLTLGIIASLFSALVVNRVLLQLMVNYGSKTFQARK</sequence>
<dbReference type="InterPro" id="IPR048631">
    <property type="entry name" value="SecD_1st"/>
</dbReference>
<organism evidence="13 14">
    <name type="scientific">Pyramidobacter porci</name>
    <dbReference type="NCBI Taxonomy" id="2605789"/>
    <lineage>
        <taxon>Bacteria</taxon>
        <taxon>Thermotogati</taxon>
        <taxon>Synergistota</taxon>
        <taxon>Synergistia</taxon>
        <taxon>Synergistales</taxon>
        <taxon>Dethiosulfovibrionaceae</taxon>
        <taxon>Pyramidobacter</taxon>
    </lineage>
</organism>
<dbReference type="InterPro" id="IPR055344">
    <property type="entry name" value="SecD_SecF_C_bact"/>
</dbReference>
<keyword evidence="8 9" id="KW-0472">Membrane</keyword>